<dbReference type="InterPro" id="IPR018004">
    <property type="entry name" value="KilA/APSES_HTH"/>
</dbReference>
<keyword evidence="7" id="KW-1185">Reference proteome</keyword>
<evidence type="ECO:0000313" key="6">
    <source>
        <dbReference type="EMBL" id="SGZ41635.1"/>
    </source>
</evidence>
<reference evidence="7" key="1">
    <citation type="submission" date="2016-11" db="EMBL/GenBank/DDBJ databases">
        <authorList>
            <person name="Guldener U."/>
        </authorList>
    </citation>
    <scope>NUCLEOTIDE SEQUENCE [LARGE SCALE GENOMIC DNA]</scope>
</reference>
<keyword evidence="2" id="KW-0805">Transcription regulation</keyword>
<dbReference type="OrthoDB" id="5407653at2759"/>
<dbReference type="SUPFAM" id="SSF54616">
    <property type="entry name" value="DNA-binding domain of Mlu1-box binding protein MBP1"/>
    <property type="match status" value="1"/>
</dbReference>
<keyword evidence="4" id="KW-0804">Transcription</keyword>
<evidence type="ECO:0000313" key="7">
    <source>
        <dbReference type="Proteomes" id="UP000183365"/>
    </source>
</evidence>
<gene>
    <name evidence="6" type="ORF">HGUI_03836</name>
</gene>
<evidence type="ECO:0000256" key="3">
    <source>
        <dbReference type="ARBA" id="ARBA00023125"/>
    </source>
</evidence>
<dbReference type="EMBL" id="FQNF01000124">
    <property type="protein sequence ID" value="SGZ41635.1"/>
    <property type="molecule type" value="Genomic_DNA"/>
</dbReference>
<sequence>MNFPIEDKSPINTSMKKKKNPTELESRKVFAKYWSTDGVFYYCMEINNISVCRRSIDSFVNGTKLLNAAKLTRGRRDGLLKKVSDKFVVRNGIAPLRGVWIPLHVAQDFARLENIEDVAYPLLEENLEDAFRSNPDFVKAIQKKMKKIEKKSIPLKDSVESSKTNCIDSTDDITHSLKESITTESLMNFVKSSQQINSGLSHPYHVDSISKSNSHAFKTSTTPAGFSSSKDPENFNKTLLDESVIHKDTASSTRIMTPINKIVNANINNFNAASTDVTGNTNARTVVNTPHMYGYYNMDSLKPTFDMNMMNAHIYNSTRLNQNNFVYQQSANMFGISPYTQFPAEDHYKRAFGSPMQKNYMGYIPNPHDEMLHHQHPYMMHYINHQKQYEK</sequence>
<dbReference type="InterPro" id="IPR029790">
    <property type="entry name" value="EFG1/Phd1/StuA"/>
</dbReference>
<dbReference type="PANTHER" id="PTHR47792:SF1">
    <property type="entry name" value="PROTEIN SOK2-RELATED"/>
    <property type="match status" value="1"/>
</dbReference>
<organism evidence="6 7">
    <name type="scientific">Hanseniaspora guilliermondii</name>
    <dbReference type="NCBI Taxonomy" id="56406"/>
    <lineage>
        <taxon>Eukaryota</taxon>
        <taxon>Fungi</taxon>
        <taxon>Dikarya</taxon>
        <taxon>Ascomycota</taxon>
        <taxon>Saccharomycotina</taxon>
        <taxon>Saccharomycetes</taxon>
        <taxon>Saccharomycodales</taxon>
        <taxon>Saccharomycodaceae</taxon>
        <taxon>Hanseniaspora</taxon>
    </lineage>
</organism>
<dbReference type="PANTHER" id="PTHR47792">
    <property type="entry name" value="PROTEIN SOK2-RELATED"/>
    <property type="match status" value="1"/>
</dbReference>
<dbReference type="VEuPathDB" id="FungiDB:HGUI_03836"/>
<accession>A0A1L0B912</accession>
<dbReference type="InterPro" id="IPR036887">
    <property type="entry name" value="HTH_APSES_sf"/>
</dbReference>
<dbReference type="GO" id="GO:0005634">
    <property type="term" value="C:nucleus"/>
    <property type="evidence" value="ECO:0007669"/>
    <property type="project" value="TreeGrafter"/>
</dbReference>
<evidence type="ECO:0000256" key="2">
    <source>
        <dbReference type="ARBA" id="ARBA00023015"/>
    </source>
</evidence>
<keyword evidence="3" id="KW-0238">DNA-binding</keyword>
<evidence type="ECO:0000259" key="5">
    <source>
        <dbReference type="PROSITE" id="PS51299"/>
    </source>
</evidence>
<evidence type="ECO:0000256" key="1">
    <source>
        <dbReference type="ARBA" id="ARBA00007247"/>
    </source>
</evidence>
<dbReference type="Proteomes" id="UP000183365">
    <property type="component" value="Unassembled WGS sequence"/>
</dbReference>
<dbReference type="Gene3D" id="3.10.260.10">
    <property type="entry name" value="Transcription regulator HTH, APSES-type DNA-binding domain"/>
    <property type="match status" value="1"/>
</dbReference>
<evidence type="ECO:0000256" key="4">
    <source>
        <dbReference type="ARBA" id="ARBA00023163"/>
    </source>
</evidence>
<dbReference type="GO" id="GO:0045944">
    <property type="term" value="P:positive regulation of transcription by RNA polymerase II"/>
    <property type="evidence" value="ECO:0007669"/>
    <property type="project" value="TreeGrafter"/>
</dbReference>
<comment type="similarity">
    <text evidence="1">Belongs to the EFG1/PHD1/stuA family.</text>
</comment>
<dbReference type="GO" id="GO:0003700">
    <property type="term" value="F:DNA-binding transcription factor activity"/>
    <property type="evidence" value="ECO:0007669"/>
    <property type="project" value="TreeGrafter"/>
</dbReference>
<dbReference type="GO" id="GO:0043565">
    <property type="term" value="F:sequence-specific DNA binding"/>
    <property type="evidence" value="ECO:0007669"/>
    <property type="project" value="TreeGrafter"/>
</dbReference>
<name>A0A1L0B912_9ASCO</name>
<proteinExistence type="inferred from homology"/>
<dbReference type="InterPro" id="IPR003163">
    <property type="entry name" value="Tscrpt_reg_HTH_APSES-type"/>
</dbReference>
<dbReference type="SMART" id="SM01252">
    <property type="entry name" value="KilA-N"/>
    <property type="match status" value="1"/>
</dbReference>
<dbReference type="PROSITE" id="PS51299">
    <property type="entry name" value="HTH_APSES"/>
    <property type="match status" value="1"/>
</dbReference>
<protein>
    <recommendedName>
        <fullName evidence="5">HTH APSES-type domain-containing protein</fullName>
    </recommendedName>
</protein>
<feature type="domain" description="HTH APSES-type" evidence="5">
    <location>
        <begin position="28"/>
        <end position="135"/>
    </location>
</feature>
<dbReference type="AlphaFoldDB" id="A0A1L0B912"/>